<feature type="compositionally biased region" description="Basic and acidic residues" evidence="1">
    <location>
        <begin position="277"/>
        <end position="294"/>
    </location>
</feature>
<dbReference type="InterPro" id="IPR040006">
    <property type="entry name" value="TNKS1BP1-like"/>
</dbReference>
<dbReference type="AlphaFoldDB" id="A0A6G0IMF4"/>
<comment type="caution">
    <text evidence="2">The sequence shown here is derived from an EMBL/GenBank/DDBJ whole genome shotgun (WGS) entry which is preliminary data.</text>
</comment>
<dbReference type="Proteomes" id="UP000424527">
    <property type="component" value="Unassembled WGS sequence"/>
</dbReference>
<dbReference type="EMBL" id="REGW02000009">
    <property type="protein sequence ID" value="KAE8292517.1"/>
    <property type="molecule type" value="Genomic_DNA"/>
</dbReference>
<keyword evidence="3" id="KW-1185">Reference proteome</keyword>
<gene>
    <name evidence="2" type="ORF">D5F01_LYC09887</name>
</gene>
<dbReference type="PANTHER" id="PTHR22042">
    <property type="entry name" value="TANKYRASE 1 BINDING PROTEIN"/>
    <property type="match status" value="1"/>
</dbReference>
<feature type="compositionally biased region" description="Basic and acidic residues" evidence="1">
    <location>
        <begin position="176"/>
        <end position="208"/>
    </location>
</feature>
<feature type="region of interest" description="Disordered" evidence="1">
    <location>
        <begin position="454"/>
        <end position="477"/>
    </location>
</feature>
<feature type="region of interest" description="Disordered" evidence="1">
    <location>
        <begin position="331"/>
        <end position="423"/>
    </location>
</feature>
<feature type="compositionally biased region" description="Basic and acidic residues" evidence="1">
    <location>
        <begin position="342"/>
        <end position="356"/>
    </location>
</feature>
<feature type="region of interest" description="Disordered" evidence="1">
    <location>
        <begin position="277"/>
        <end position="300"/>
    </location>
</feature>
<name>A0A6G0IMF4_LARCR</name>
<organism evidence="2 3">
    <name type="scientific">Larimichthys crocea</name>
    <name type="common">Large yellow croaker</name>
    <name type="synonym">Pseudosciaena crocea</name>
    <dbReference type="NCBI Taxonomy" id="215358"/>
    <lineage>
        <taxon>Eukaryota</taxon>
        <taxon>Metazoa</taxon>
        <taxon>Chordata</taxon>
        <taxon>Craniata</taxon>
        <taxon>Vertebrata</taxon>
        <taxon>Euteleostomi</taxon>
        <taxon>Actinopterygii</taxon>
        <taxon>Neopterygii</taxon>
        <taxon>Teleostei</taxon>
        <taxon>Neoteleostei</taxon>
        <taxon>Acanthomorphata</taxon>
        <taxon>Eupercaria</taxon>
        <taxon>Sciaenidae</taxon>
        <taxon>Larimichthys</taxon>
    </lineage>
</organism>
<feature type="compositionally biased region" description="Basic and acidic residues" evidence="1">
    <location>
        <begin position="457"/>
        <end position="471"/>
    </location>
</feature>
<evidence type="ECO:0000313" key="2">
    <source>
        <dbReference type="EMBL" id="KAE8292517.1"/>
    </source>
</evidence>
<sequence length="477" mass="52373">MHAASAQRLQAQTRVRHFPRQSNQDGRTPVPAPRWARGRPLSADLTSKFESIGLSLHRKTPTGPDAKENTPEPPEKDPEKTQKTPQSPVVSDQANKKTDEPDEDTPAVSIKSRISLLLDSSSSPGGGGATSQASEPEAEPPVGVKQLIKQLTEDTTPTQAPVAKPPLKPRPLPLDLTKRFSSERSPDLGSEATDRHDISRDPQRRSEESVFTPSDQRTFVDLRDSQEQLRKAPEGPDVGQTFGASPKESVQGSDVQTVRASLFENVIERHSVLMVDDGKPANKAKDSLSKRGGNEDEGTLVTATYKEPVSPSSPLRVVHAFDTVQAVEENRAVSENIPSAQWEDKAMTLRSRRSEGGRPPAQSEAATPEQQPRYLRVGALQKWNKEQEGSLEKGMLKESRREEQEEAAAAPKRLKTLQADELPKPRATYFALTGQIQEPLSPIDASLMISLQGLKGRSSDRRWKDRRRGDDGGGEET</sequence>
<protein>
    <submittedName>
        <fullName evidence="2">Uncharacterized protein</fullName>
    </submittedName>
</protein>
<feature type="region of interest" description="Disordered" evidence="1">
    <location>
        <begin position="1"/>
        <end position="254"/>
    </location>
</feature>
<evidence type="ECO:0000313" key="3">
    <source>
        <dbReference type="Proteomes" id="UP000424527"/>
    </source>
</evidence>
<evidence type="ECO:0000256" key="1">
    <source>
        <dbReference type="SAM" id="MobiDB-lite"/>
    </source>
</evidence>
<dbReference type="PANTHER" id="PTHR22042:SF3">
    <property type="entry name" value="RIKEN CDNA 2900026A02 GENE"/>
    <property type="match status" value="1"/>
</dbReference>
<accession>A0A6G0IMF4</accession>
<feature type="compositionally biased region" description="Low complexity" evidence="1">
    <location>
        <begin position="109"/>
        <end position="123"/>
    </location>
</feature>
<feature type="compositionally biased region" description="Basic and acidic residues" evidence="1">
    <location>
        <begin position="383"/>
        <end position="403"/>
    </location>
</feature>
<feature type="compositionally biased region" description="Pro residues" evidence="1">
    <location>
        <begin position="163"/>
        <end position="172"/>
    </location>
</feature>
<proteinExistence type="predicted"/>
<reference evidence="2 3" key="1">
    <citation type="submission" date="2019-07" db="EMBL/GenBank/DDBJ databases">
        <title>Chromosome genome assembly for large yellow croaker.</title>
        <authorList>
            <person name="Xiao S."/>
        </authorList>
    </citation>
    <scope>NUCLEOTIDE SEQUENCE [LARGE SCALE GENOMIC DNA]</scope>
    <source>
        <strain evidence="2">JMULYC20181020</strain>
        <tissue evidence="2">Muscle</tissue>
    </source>
</reference>
<feature type="compositionally biased region" description="Basic and acidic residues" evidence="1">
    <location>
        <begin position="218"/>
        <end position="234"/>
    </location>
</feature>
<feature type="compositionally biased region" description="Basic and acidic residues" evidence="1">
    <location>
        <begin position="65"/>
        <end position="82"/>
    </location>
</feature>